<sequence length="37" mass="4262">VENWTCRVSSVRRLIRSLFTVSELTKSRELQNVVLAA</sequence>
<dbReference type="Proteomes" id="UP000188268">
    <property type="component" value="Unassembled WGS sequence"/>
</dbReference>
<evidence type="ECO:0000313" key="2">
    <source>
        <dbReference type="Proteomes" id="UP000188268"/>
    </source>
</evidence>
<organism evidence="1 2">
    <name type="scientific">Corchorus capsularis</name>
    <name type="common">Jute</name>
    <dbReference type="NCBI Taxonomy" id="210143"/>
    <lineage>
        <taxon>Eukaryota</taxon>
        <taxon>Viridiplantae</taxon>
        <taxon>Streptophyta</taxon>
        <taxon>Embryophyta</taxon>
        <taxon>Tracheophyta</taxon>
        <taxon>Spermatophyta</taxon>
        <taxon>Magnoliopsida</taxon>
        <taxon>eudicotyledons</taxon>
        <taxon>Gunneridae</taxon>
        <taxon>Pentapetalae</taxon>
        <taxon>rosids</taxon>
        <taxon>malvids</taxon>
        <taxon>Malvales</taxon>
        <taxon>Malvaceae</taxon>
        <taxon>Grewioideae</taxon>
        <taxon>Apeibeae</taxon>
        <taxon>Corchorus</taxon>
    </lineage>
</organism>
<evidence type="ECO:0000313" key="1">
    <source>
        <dbReference type="EMBL" id="OMP01386.1"/>
    </source>
</evidence>
<proteinExistence type="predicted"/>
<gene>
    <name evidence="1" type="ORF">CCACVL1_03103</name>
</gene>
<reference evidence="1 2" key="1">
    <citation type="submission" date="2013-09" db="EMBL/GenBank/DDBJ databases">
        <title>Corchorus capsularis genome sequencing.</title>
        <authorList>
            <person name="Alam M."/>
            <person name="Haque M.S."/>
            <person name="Islam M.S."/>
            <person name="Emdad E.M."/>
            <person name="Islam M.M."/>
            <person name="Ahmed B."/>
            <person name="Halim A."/>
            <person name="Hossen Q.M.M."/>
            <person name="Hossain M.Z."/>
            <person name="Ahmed R."/>
            <person name="Khan M.M."/>
            <person name="Islam R."/>
            <person name="Rashid M.M."/>
            <person name="Khan S.A."/>
            <person name="Rahman M.S."/>
            <person name="Alam M."/>
        </authorList>
    </citation>
    <scope>NUCLEOTIDE SEQUENCE [LARGE SCALE GENOMIC DNA]</scope>
    <source>
        <strain evidence="2">cv. CVL-1</strain>
        <tissue evidence="1">Whole seedling</tissue>
    </source>
</reference>
<dbReference type="EMBL" id="AWWV01006439">
    <property type="protein sequence ID" value="OMP01386.1"/>
    <property type="molecule type" value="Genomic_DNA"/>
</dbReference>
<feature type="non-terminal residue" evidence="1">
    <location>
        <position position="1"/>
    </location>
</feature>
<name>A0A1R3K2T0_COCAP</name>
<protein>
    <submittedName>
        <fullName evidence="1">Uncharacterized protein</fullName>
    </submittedName>
</protein>
<accession>A0A1R3K2T0</accession>
<dbReference type="Gramene" id="OMP01386">
    <property type="protein sequence ID" value="OMP01386"/>
    <property type="gene ID" value="CCACVL1_03103"/>
</dbReference>
<keyword evidence="2" id="KW-1185">Reference proteome</keyword>
<comment type="caution">
    <text evidence="1">The sequence shown here is derived from an EMBL/GenBank/DDBJ whole genome shotgun (WGS) entry which is preliminary data.</text>
</comment>
<dbReference type="AlphaFoldDB" id="A0A1R3K2T0"/>